<evidence type="ECO:0000313" key="2">
    <source>
        <dbReference type="Proteomes" id="UP001302367"/>
    </source>
</evidence>
<gene>
    <name evidence="1" type="ORF">RHO25_006733</name>
</gene>
<reference evidence="1 2" key="1">
    <citation type="submission" date="2023-09" db="EMBL/GenBank/DDBJ databases">
        <title>Complete-Gapless Cercospora beticola genome.</title>
        <authorList>
            <person name="Wyatt N.A."/>
            <person name="Spanner R.E."/>
            <person name="Bolton M.D."/>
        </authorList>
    </citation>
    <scope>NUCLEOTIDE SEQUENCE [LARGE SCALE GENOMIC DNA]</scope>
    <source>
        <strain evidence="1">Cb09-40</strain>
    </source>
</reference>
<organism evidence="1 2">
    <name type="scientific">Cercospora beticola</name>
    <name type="common">Sugarbeet leaf spot fungus</name>
    <dbReference type="NCBI Taxonomy" id="122368"/>
    <lineage>
        <taxon>Eukaryota</taxon>
        <taxon>Fungi</taxon>
        <taxon>Dikarya</taxon>
        <taxon>Ascomycota</taxon>
        <taxon>Pezizomycotina</taxon>
        <taxon>Dothideomycetes</taxon>
        <taxon>Dothideomycetidae</taxon>
        <taxon>Mycosphaerellales</taxon>
        <taxon>Mycosphaerellaceae</taxon>
        <taxon>Cercospora</taxon>
    </lineage>
</organism>
<dbReference type="RefSeq" id="XP_065458906.1">
    <property type="nucleotide sequence ID" value="XM_065602834.1"/>
</dbReference>
<name>A0ABZ0NRC5_CERBT</name>
<protein>
    <submittedName>
        <fullName evidence="1">Uncharacterized protein</fullName>
    </submittedName>
</protein>
<proteinExistence type="predicted"/>
<dbReference type="EMBL" id="CP134187">
    <property type="protein sequence ID" value="WPB02099.1"/>
    <property type="molecule type" value="Genomic_DNA"/>
</dbReference>
<dbReference type="Proteomes" id="UP001302367">
    <property type="component" value="Chromosome 4"/>
</dbReference>
<keyword evidence="2" id="KW-1185">Reference proteome</keyword>
<evidence type="ECO:0000313" key="1">
    <source>
        <dbReference type="EMBL" id="WPB02099.1"/>
    </source>
</evidence>
<sequence>TEILKRSGKILSSAGPVRNLYNGIQSGQRRAFMVVNPFWSALGKPNQLRNNANA</sequence>
<feature type="non-terminal residue" evidence="1">
    <location>
        <position position="1"/>
    </location>
</feature>
<dbReference type="GeneID" id="90644295"/>
<accession>A0ABZ0NRC5</accession>